<feature type="compositionally biased region" description="Basic and acidic residues" evidence="10">
    <location>
        <begin position="589"/>
        <end position="598"/>
    </location>
</feature>
<keyword evidence="9" id="KW-0539">Nucleus</keyword>
<feature type="compositionally biased region" description="Low complexity" evidence="10">
    <location>
        <begin position="383"/>
        <end position="398"/>
    </location>
</feature>
<feature type="region of interest" description="Disordered" evidence="10">
    <location>
        <begin position="321"/>
        <end position="352"/>
    </location>
</feature>
<accession>A0A6H5IKJ5</accession>
<dbReference type="InterPro" id="IPR000210">
    <property type="entry name" value="BTB/POZ_dom"/>
</dbReference>
<feature type="domain" description="BTB" evidence="11">
    <location>
        <begin position="186"/>
        <end position="255"/>
    </location>
</feature>
<dbReference type="GO" id="GO:0000981">
    <property type="term" value="F:DNA-binding transcription factor activity, RNA polymerase II-specific"/>
    <property type="evidence" value="ECO:0007669"/>
    <property type="project" value="TreeGrafter"/>
</dbReference>
<feature type="compositionally biased region" description="Basic and acidic residues" evidence="10">
    <location>
        <begin position="321"/>
        <end position="340"/>
    </location>
</feature>
<gene>
    <name evidence="12" type="ORF">TBRA_LOCUS7838</name>
</gene>
<name>A0A6H5IKJ5_9HYME</name>
<feature type="compositionally biased region" description="Low complexity" evidence="10">
    <location>
        <begin position="572"/>
        <end position="588"/>
    </location>
</feature>
<dbReference type="GO" id="GO:0008270">
    <property type="term" value="F:zinc ion binding"/>
    <property type="evidence" value="ECO:0007669"/>
    <property type="project" value="UniProtKB-KW"/>
</dbReference>
<feature type="compositionally biased region" description="Low complexity" evidence="10">
    <location>
        <begin position="430"/>
        <end position="453"/>
    </location>
</feature>
<evidence type="ECO:0000256" key="3">
    <source>
        <dbReference type="ARBA" id="ARBA00022737"/>
    </source>
</evidence>
<evidence type="ECO:0000313" key="13">
    <source>
        <dbReference type="Proteomes" id="UP000479190"/>
    </source>
</evidence>
<feature type="compositionally biased region" description="Low complexity" evidence="10">
    <location>
        <begin position="499"/>
        <end position="529"/>
    </location>
</feature>
<keyword evidence="4" id="KW-0863">Zinc-finger</keyword>
<dbReference type="SMART" id="SM00225">
    <property type="entry name" value="BTB"/>
    <property type="match status" value="1"/>
</dbReference>
<dbReference type="CDD" id="cd18186">
    <property type="entry name" value="BTB_POZ_ZBTB_KLHL-like"/>
    <property type="match status" value="1"/>
</dbReference>
<evidence type="ECO:0000256" key="9">
    <source>
        <dbReference type="ARBA" id="ARBA00023242"/>
    </source>
</evidence>
<dbReference type="GO" id="GO:0000978">
    <property type="term" value="F:RNA polymerase II cis-regulatory region sequence-specific DNA binding"/>
    <property type="evidence" value="ECO:0007669"/>
    <property type="project" value="TreeGrafter"/>
</dbReference>
<evidence type="ECO:0000256" key="8">
    <source>
        <dbReference type="ARBA" id="ARBA00023163"/>
    </source>
</evidence>
<dbReference type="EMBL" id="CADCXV010000806">
    <property type="protein sequence ID" value="CAB0035955.1"/>
    <property type="molecule type" value="Genomic_DNA"/>
</dbReference>
<keyword evidence="2" id="KW-0479">Metal-binding</keyword>
<keyword evidence="8" id="KW-0804">Transcription</keyword>
<evidence type="ECO:0000256" key="4">
    <source>
        <dbReference type="ARBA" id="ARBA00022771"/>
    </source>
</evidence>
<proteinExistence type="predicted"/>
<dbReference type="GO" id="GO:0005634">
    <property type="term" value="C:nucleus"/>
    <property type="evidence" value="ECO:0007669"/>
    <property type="project" value="UniProtKB-SubCell"/>
</dbReference>
<feature type="region of interest" description="Disordered" evidence="10">
    <location>
        <begin position="571"/>
        <end position="647"/>
    </location>
</feature>
<dbReference type="PROSITE" id="PS50097">
    <property type="entry name" value="BTB"/>
    <property type="match status" value="1"/>
</dbReference>
<keyword evidence="6" id="KW-0805">Transcription regulation</keyword>
<evidence type="ECO:0000256" key="6">
    <source>
        <dbReference type="ARBA" id="ARBA00023015"/>
    </source>
</evidence>
<keyword evidence="7" id="KW-0238">DNA-binding</keyword>
<evidence type="ECO:0000313" key="12">
    <source>
        <dbReference type="EMBL" id="CAB0035955.1"/>
    </source>
</evidence>
<keyword evidence="13" id="KW-1185">Reference proteome</keyword>
<dbReference type="Proteomes" id="UP000479190">
    <property type="component" value="Unassembled WGS sequence"/>
</dbReference>
<reference evidence="12 13" key="1">
    <citation type="submission" date="2020-02" db="EMBL/GenBank/DDBJ databases">
        <authorList>
            <person name="Ferguson B K."/>
        </authorList>
    </citation>
    <scope>NUCLEOTIDE SEQUENCE [LARGE SCALE GENOMIC DNA]</scope>
</reference>
<dbReference type="OrthoDB" id="2359033at2759"/>
<feature type="compositionally biased region" description="Polar residues" evidence="10">
    <location>
        <begin position="418"/>
        <end position="429"/>
    </location>
</feature>
<sequence>MAVPFDQTYWTEPGKIEEKPRPTFTWHINLRPEQIRDGLRHLESPTFYTDFGDYQMTLDTAPMDGGECPECGETLHEVVWIYEMKIVVPYERKVLVEDRSGLKRFSFEVKKGTEGVPVSICSHSFDTFYHEYIALSRVRDSSRLDIVVTLELPPADIDRRIPIPVVHIRRDQCEYLNELWWSGKRADVHFAVKGRIFKAHREILAASSSKFRDQFRGVPASPEGPIKVIVNDIYDVNAFQAFLRCIYTGQIDNIDKWCTPLLMLAHRYKVDCVERLCIQFTNAVKDNSNPDAVESVFKREHDHTRALIEADLMRARECNAMKNKEKEGKDDPSVREENMKNSRLGQEESASTSLAPQYIIPLENQEGASLPGAPDEPPPPYRSPGQASLPAAGPASPSRDSPASKPNGSGRRSPPPDYSSSVTVEVGQQTPVASTSGSTSATTVAAAPSLPSTLSPPPQPRPRPRPRPRSARPAVPTNDLLPASKTHLNNWIEKQGLTVGTSGSRASSASRPSTASVASLPSTPTSLPSNDSNRDSNKTADSAPPPPPISPVPLTYLKLDVSALLANREFPVPRSASPAPSPSPSSVDSLERSPEPEARSTSVPDVKGASFAERVKSVSQTRRPEGLEQRLLSTAATDVAPVNTLPV</sequence>
<evidence type="ECO:0000259" key="11">
    <source>
        <dbReference type="PROSITE" id="PS50097"/>
    </source>
</evidence>
<dbReference type="SUPFAM" id="SSF54695">
    <property type="entry name" value="POZ domain"/>
    <property type="match status" value="1"/>
</dbReference>
<evidence type="ECO:0000256" key="2">
    <source>
        <dbReference type="ARBA" id="ARBA00022723"/>
    </source>
</evidence>
<evidence type="ECO:0000256" key="5">
    <source>
        <dbReference type="ARBA" id="ARBA00022833"/>
    </source>
</evidence>
<dbReference type="InterPro" id="IPR050457">
    <property type="entry name" value="ZnFinger_BTB_dom_contain"/>
</dbReference>
<dbReference type="AlphaFoldDB" id="A0A6H5IKJ5"/>
<comment type="subcellular location">
    <subcellularLocation>
        <location evidence="1">Nucleus</location>
    </subcellularLocation>
</comment>
<feature type="region of interest" description="Disordered" evidence="10">
    <location>
        <begin position="366"/>
        <end position="554"/>
    </location>
</feature>
<keyword evidence="5" id="KW-0862">Zinc</keyword>
<evidence type="ECO:0000256" key="1">
    <source>
        <dbReference type="ARBA" id="ARBA00004123"/>
    </source>
</evidence>
<dbReference type="PANTHER" id="PTHR46105:SF5">
    <property type="entry name" value="ZINC FINGER AND BTB DOMAIN-CONTAINING PROTEIN 44 ISOFORM X1"/>
    <property type="match status" value="1"/>
</dbReference>
<evidence type="ECO:0000256" key="10">
    <source>
        <dbReference type="SAM" id="MobiDB-lite"/>
    </source>
</evidence>
<dbReference type="PANTHER" id="PTHR46105">
    <property type="entry name" value="AGAP004733-PA"/>
    <property type="match status" value="1"/>
</dbReference>
<protein>
    <recommendedName>
        <fullName evidence="11">BTB domain-containing protein</fullName>
    </recommendedName>
</protein>
<evidence type="ECO:0000256" key="7">
    <source>
        <dbReference type="ARBA" id="ARBA00023125"/>
    </source>
</evidence>
<dbReference type="Gene3D" id="3.30.710.10">
    <property type="entry name" value="Potassium Channel Kv1.1, Chain A"/>
    <property type="match status" value="1"/>
</dbReference>
<dbReference type="InterPro" id="IPR011333">
    <property type="entry name" value="SKP1/BTB/POZ_sf"/>
</dbReference>
<keyword evidence="3" id="KW-0677">Repeat</keyword>
<feature type="compositionally biased region" description="Polar residues" evidence="10">
    <location>
        <begin position="341"/>
        <end position="352"/>
    </location>
</feature>
<dbReference type="Pfam" id="PF00651">
    <property type="entry name" value="BTB"/>
    <property type="match status" value="1"/>
</dbReference>
<organism evidence="12 13">
    <name type="scientific">Trichogramma brassicae</name>
    <dbReference type="NCBI Taxonomy" id="86971"/>
    <lineage>
        <taxon>Eukaryota</taxon>
        <taxon>Metazoa</taxon>
        <taxon>Ecdysozoa</taxon>
        <taxon>Arthropoda</taxon>
        <taxon>Hexapoda</taxon>
        <taxon>Insecta</taxon>
        <taxon>Pterygota</taxon>
        <taxon>Neoptera</taxon>
        <taxon>Endopterygota</taxon>
        <taxon>Hymenoptera</taxon>
        <taxon>Apocrita</taxon>
        <taxon>Proctotrupomorpha</taxon>
        <taxon>Chalcidoidea</taxon>
        <taxon>Trichogrammatidae</taxon>
        <taxon>Trichogramma</taxon>
    </lineage>
</organism>